<reference evidence="7" key="2">
    <citation type="submission" date="2019-01" db="EMBL/GenBank/DDBJ databases">
        <title>Sinorhodobacter populi sp. nov. isolated from the symptomatic bark tissue of Populus euramericana canker.</title>
        <authorList>
            <person name="Li Y."/>
        </authorList>
    </citation>
    <scope>NUCLEOTIDE SEQUENCE [LARGE SCALE GENOMIC DNA]</scope>
    <source>
        <strain evidence="7">CGMCC 1.12963</strain>
    </source>
</reference>
<dbReference type="GO" id="GO:0005524">
    <property type="term" value="F:ATP binding"/>
    <property type="evidence" value="ECO:0007669"/>
    <property type="project" value="UniProtKB-KW"/>
</dbReference>
<dbReference type="PIRSF" id="PIRSF039085">
    <property type="entry name" value="ABC_ATPase_HisP"/>
    <property type="match status" value="1"/>
</dbReference>
<keyword evidence="4 6" id="KW-0067">ATP-binding</keyword>
<feature type="domain" description="ABC transporter" evidence="5">
    <location>
        <begin position="23"/>
        <end position="257"/>
    </location>
</feature>
<dbReference type="GO" id="GO:0015424">
    <property type="term" value="F:ABC-type amino acid transporter activity"/>
    <property type="evidence" value="ECO:0007669"/>
    <property type="project" value="InterPro"/>
</dbReference>
<evidence type="ECO:0000256" key="3">
    <source>
        <dbReference type="ARBA" id="ARBA00022741"/>
    </source>
</evidence>
<dbReference type="PROSITE" id="PS50893">
    <property type="entry name" value="ABC_TRANSPORTER_2"/>
    <property type="match status" value="1"/>
</dbReference>
<dbReference type="EMBL" id="SAVA01000013">
    <property type="protein sequence ID" value="RWR48946.1"/>
    <property type="molecule type" value="Genomic_DNA"/>
</dbReference>
<dbReference type="PANTHER" id="PTHR43166:SF4">
    <property type="entry name" value="PHOSPHONATES IMPORT ATP-BINDING PROTEIN PHNC"/>
    <property type="match status" value="1"/>
</dbReference>
<dbReference type="InterPro" id="IPR017871">
    <property type="entry name" value="ABC_transporter-like_CS"/>
</dbReference>
<dbReference type="InterPro" id="IPR027417">
    <property type="entry name" value="P-loop_NTPase"/>
</dbReference>
<dbReference type="PANTHER" id="PTHR43166">
    <property type="entry name" value="AMINO ACID IMPORT ATP-BINDING PROTEIN"/>
    <property type="match status" value="1"/>
</dbReference>
<keyword evidence="3" id="KW-0547">Nucleotide-binding</keyword>
<accession>A0A3S3PCD6</accession>
<evidence type="ECO:0000313" key="7">
    <source>
        <dbReference type="Proteomes" id="UP000288071"/>
    </source>
</evidence>
<dbReference type="PROSITE" id="PS00211">
    <property type="entry name" value="ABC_TRANSPORTER_1"/>
    <property type="match status" value="1"/>
</dbReference>
<dbReference type="SUPFAM" id="SSF52540">
    <property type="entry name" value="P-loop containing nucleoside triphosphate hydrolases"/>
    <property type="match status" value="1"/>
</dbReference>
<dbReference type="Gene3D" id="3.40.50.300">
    <property type="entry name" value="P-loop containing nucleotide triphosphate hydrolases"/>
    <property type="match status" value="1"/>
</dbReference>
<comment type="similarity">
    <text evidence="1">Belongs to the ABC transporter superfamily.</text>
</comment>
<dbReference type="InterPro" id="IPR030679">
    <property type="entry name" value="ABC_ATPase_HisP-typ"/>
</dbReference>
<proteinExistence type="inferred from homology"/>
<name>A0A3S3PCD6_9RHOB</name>
<evidence type="ECO:0000259" key="5">
    <source>
        <dbReference type="PROSITE" id="PS50893"/>
    </source>
</evidence>
<dbReference type="Proteomes" id="UP000288071">
    <property type="component" value="Unassembled WGS sequence"/>
</dbReference>
<sequence length="263" mass="29867">MSEPHIERPVDRSKLQVSDEVAIQIENMNKWYGAFHVLRDVNLTVNRGERIVIAGPSGSGKSTLIRCINRLEEHQSGKIIVDGTELTSDLKNIDKVRSEVGMVFQHFNLFPHLTILENCTLAPIWVRKVPKKEAEETAMHFLEKVKIPEQAHKYPGMLSGGQQQRVAIARSLCMRPRIMLFDEPTSALDPEMIKEVLDTMIELAEEGMTMLCVTHEMGFAQAVANRVIFMADGQIIEQNNPFDFFNNPQSERTKQFLSQILGH</sequence>
<dbReference type="InterPro" id="IPR050086">
    <property type="entry name" value="MetN_ABC_transporter-like"/>
</dbReference>
<dbReference type="CDD" id="cd03262">
    <property type="entry name" value="ABC_HisP_GlnQ"/>
    <property type="match status" value="1"/>
</dbReference>
<keyword evidence="7" id="KW-1185">Reference proteome</keyword>
<comment type="caution">
    <text evidence="6">The sequence shown here is derived from an EMBL/GenBank/DDBJ whole genome shotgun (WGS) entry which is preliminary data.</text>
</comment>
<dbReference type="RefSeq" id="WP_128157661.1">
    <property type="nucleotide sequence ID" value="NZ_JBHSOM010000010.1"/>
</dbReference>
<evidence type="ECO:0000256" key="4">
    <source>
        <dbReference type="ARBA" id="ARBA00022840"/>
    </source>
</evidence>
<dbReference type="FunFam" id="3.40.50.300:FF:000020">
    <property type="entry name" value="Amino acid ABC transporter ATP-binding component"/>
    <property type="match status" value="1"/>
</dbReference>
<evidence type="ECO:0000313" key="6">
    <source>
        <dbReference type="EMBL" id="RWR48946.1"/>
    </source>
</evidence>
<dbReference type="SMART" id="SM00382">
    <property type="entry name" value="AAA"/>
    <property type="match status" value="1"/>
</dbReference>
<dbReference type="InterPro" id="IPR003593">
    <property type="entry name" value="AAA+_ATPase"/>
</dbReference>
<evidence type="ECO:0000256" key="2">
    <source>
        <dbReference type="ARBA" id="ARBA00022448"/>
    </source>
</evidence>
<reference evidence="6 7" key="1">
    <citation type="submission" date="2019-01" db="EMBL/GenBank/DDBJ databases">
        <title>Sinorhodobacter populi sp. nov. isolated from the symptomatic bark tissue of Populus euramericana canker.</title>
        <authorList>
            <person name="Xu G."/>
        </authorList>
    </citation>
    <scope>NUCLEOTIDE SEQUENCE [LARGE SCALE GENOMIC DNA]</scope>
    <source>
        <strain evidence="6 7">CGMCC 1.12963</strain>
    </source>
</reference>
<evidence type="ECO:0000256" key="1">
    <source>
        <dbReference type="ARBA" id="ARBA00005417"/>
    </source>
</evidence>
<protein>
    <submittedName>
        <fullName evidence="6">Amino acid ABC transporter ATP-binding protein</fullName>
    </submittedName>
</protein>
<dbReference type="AlphaFoldDB" id="A0A3S3PCD6"/>
<organism evidence="6 7">
    <name type="scientific">Paenirhodobacter huangdaonensis</name>
    <dbReference type="NCBI Taxonomy" id="2501515"/>
    <lineage>
        <taxon>Bacteria</taxon>
        <taxon>Pseudomonadati</taxon>
        <taxon>Pseudomonadota</taxon>
        <taxon>Alphaproteobacteria</taxon>
        <taxon>Rhodobacterales</taxon>
        <taxon>Rhodobacter group</taxon>
        <taxon>Paenirhodobacter</taxon>
    </lineage>
</organism>
<gene>
    <name evidence="6" type="ORF">EOW66_17660</name>
</gene>
<dbReference type="GO" id="GO:0016887">
    <property type="term" value="F:ATP hydrolysis activity"/>
    <property type="evidence" value="ECO:0007669"/>
    <property type="project" value="InterPro"/>
</dbReference>
<dbReference type="InterPro" id="IPR003439">
    <property type="entry name" value="ABC_transporter-like_ATP-bd"/>
</dbReference>
<keyword evidence="2" id="KW-0813">Transport</keyword>
<dbReference type="Pfam" id="PF00005">
    <property type="entry name" value="ABC_tran"/>
    <property type="match status" value="1"/>
</dbReference>